<feature type="region of interest" description="Disordered" evidence="8">
    <location>
        <begin position="115"/>
        <end position="146"/>
    </location>
</feature>
<evidence type="ECO:0000256" key="4">
    <source>
        <dbReference type="ARBA" id="ARBA00022884"/>
    </source>
</evidence>
<keyword evidence="2" id="KW-0507">mRNA processing</keyword>
<comment type="caution">
    <text evidence="10">The sequence shown here is derived from an EMBL/GenBank/DDBJ whole genome shotgun (WGS) entry which is preliminary data.</text>
</comment>
<evidence type="ECO:0000259" key="9">
    <source>
        <dbReference type="PROSITE" id="PS50102"/>
    </source>
</evidence>
<dbReference type="PROSITE" id="PS50102">
    <property type="entry name" value="RRM"/>
    <property type="match status" value="1"/>
</dbReference>
<evidence type="ECO:0000256" key="3">
    <source>
        <dbReference type="ARBA" id="ARBA00022737"/>
    </source>
</evidence>
<dbReference type="FunFam" id="3.30.70.330:FF:000105">
    <property type="entry name" value="HIV Tat-specific factor 1 homolog"/>
    <property type="match status" value="1"/>
</dbReference>
<feature type="compositionally biased region" description="Basic and acidic residues" evidence="8">
    <location>
        <begin position="429"/>
        <end position="453"/>
    </location>
</feature>
<dbReference type="InterPro" id="IPR035979">
    <property type="entry name" value="RBD_domain_sf"/>
</dbReference>
<feature type="region of interest" description="Disordered" evidence="8">
    <location>
        <begin position="1"/>
        <end position="23"/>
    </location>
</feature>
<gene>
    <name evidence="10" type="ORF">PENPOL_c017G00590</name>
</gene>
<dbReference type="Gene3D" id="3.30.70.330">
    <property type="match status" value="2"/>
</dbReference>
<reference evidence="11" key="1">
    <citation type="journal article" date="2017" name="Nat. Microbiol.">
        <title>Global analysis of biosynthetic gene clusters reveals vast potential of secondary metabolite production in Penicillium species.</title>
        <authorList>
            <person name="Nielsen J.C."/>
            <person name="Grijseels S."/>
            <person name="Prigent S."/>
            <person name="Ji B."/>
            <person name="Dainat J."/>
            <person name="Nielsen K.F."/>
            <person name="Frisvad J.C."/>
            <person name="Workman M."/>
            <person name="Nielsen J."/>
        </authorList>
    </citation>
    <scope>NUCLEOTIDE SEQUENCE [LARGE SCALE GENOMIC DNA]</scope>
    <source>
        <strain evidence="11">IBT 4502</strain>
    </source>
</reference>
<feature type="coiled-coil region" evidence="7">
    <location>
        <begin position="255"/>
        <end position="282"/>
    </location>
</feature>
<evidence type="ECO:0000313" key="11">
    <source>
        <dbReference type="Proteomes" id="UP000191408"/>
    </source>
</evidence>
<dbReference type="Pfam" id="PF00076">
    <property type="entry name" value="RRM_1"/>
    <property type="match status" value="2"/>
</dbReference>
<dbReference type="InterPro" id="IPR034392">
    <property type="entry name" value="TatSF1-like_RRM1"/>
</dbReference>
<evidence type="ECO:0000256" key="2">
    <source>
        <dbReference type="ARBA" id="ARBA00022664"/>
    </source>
</evidence>
<dbReference type="InterPro" id="IPR000504">
    <property type="entry name" value="RRM_dom"/>
</dbReference>
<dbReference type="GO" id="GO:0005686">
    <property type="term" value="C:U2 snRNP"/>
    <property type="evidence" value="ECO:0007669"/>
    <property type="project" value="TreeGrafter"/>
</dbReference>
<evidence type="ECO:0000313" key="10">
    <source>
        <dbReference type="EMBL" id="OQD61381.1"/>
    </source>
</evidence>
<dbReference type="AlphaFoldDB" id="A0A1V6N9J3"/>
<dbReference type="OrthoDB" id="10258585at2759"/>
<evidence type="ECO:0000256" key="8">
    <source>
        <dbReference type="SAM" id="MobiDB-lite"/>
    </source>
</evidence>
<keyword evidence="3" id="KW-0677">Repeat</keyword>
<dbReference type="InterPro" id="IPR012677">
    <property type="entry name" value="Nucleotide-bd_a/b_plait_sf"/>
</dbReference>
<evidence type="ECO:0000256" key="5">
    <source>
        <dbReference type="ARBA" id="ARBA00023187"/>
    </source>
</evidence>
<dbReference type="EMBL" id="MDYM01000017">
    <property type="protein sequence ID" value="OQD61381.1"/>
    <property type="molecule type" value="Genomic_DNA"/>
</dbReference>
<dbReference type="PANTHER" id="PTHR15608:SF0">
    <property type="entry name" value="HIV TAT-SPECIFIC FACTOR 1"/>
    <property type="match status" value="1"/>
</dbReference>
<dbReference type="GO" id="GO:0003723">
    <property type="term" value="F:RNA binding"/>
    <property type="evidence" value="ECO:0007669"/>
    <property type="project" value="UniProtKB-UniRule"/>
</dbReference>
<name>A0A1V6N9J3_PENPO</name>
<dbReference type="GO" id="GO:0005684">
    <property type="term" value="C:U2-type spliceosomal complex"/>
    <property type="evidence" value="ECO:0007669"/>
    <property type="project" value="TreeGrafter"/>
</dbReference>
<dbReference type="SUPFAM" id="SSF54928">
    <property type="entry name" value="RNA-binding domain, RBD"/>
    <property type="match status" value="2"/>
</dbReference>
<dbReference type="SMART" id="SM00360">
    <property type="entry name" value="RRM"/>
    <property type="match status" value="2"/>
</dbReference>
<proteinExistence type="inferred from homology"/>
<dbReference type="STRING" id="60169.A0A1V6N9J3"/>
<feature type="region of interest" description="Disordered" evidence="8">
    <location>
        <begin position="395"/>
        <end position="460"/>
    </location>
</feature>
<keyword evidence="4 6" id="KW-0694">RNA-binding</keyword>
<feature type="domain" description="RRM" evidence="9">
    <location>
        <begin position="152"/>
        <end position="243"/>
    </location>
</feature>
<feature type="compositionally biased region" description="Basic and acidic residues" evidence="8">
    <location>
        <begin position="136"/>
        <end position="145"/>
    </location>
</feature>
<evidence type="ECO:0000256" key="6">
    <source>
        <dbReference type="PROSITE-ProRule" id="PRU00176"/>
    </source>
</evidence>
<dbReference type="InterPro" id="IPR034393">
    <property type="entry name" value="TatSF1-like"/>
</dbReference>
<dbReference type="CDD" id="cd12281">
    <property type="entry name" value="RRM1_TatSF1_like"/>
    <property type="match status" value="1"/>
</dbReference>
<protein>
    <recommendedName>
        <fullName evidence="9">RRM domain-containing protein</fullName>
    </recommendedName>
</protein>
<comment type="similarity">
    <text evidence="1">Belongs to the HTATSF1 family.</text>
</comment>
<organism evidence="10 11">
    <name type="scientific">Penicillium polonicum</name>
    <dbReference type="NCBI Taxonomy" id="60169"/>
    <lineage>
        <taxon>Eukaryota</taxon>
        <taxon>Fungi</taxon>
        <taxon>Dikarya</taxon>
        <taxon>Ascomycota</taxon>
        <taxon>Pezizomycotina</taxon>
        <taxon>Eurotiomycetes</taxon>
        <taxon>Eurotiomycetidae</taxon>
        <taxon>Eurotiales</taxon>
        <taxon>Aspergillaceae</taxon>
        <taxon>Penicillium</taxon>
    </lineage>
</organism>
<accession>A0A1V6N9J3</accession>
<sequence length="460" mass="52085">MASGNCRRSAVFPSGQSPQPIDLRYNAPPRGTSASLALIHLIHLFQGVWSTVVFIKMDFPTDVAEFDSDPRISFSRPDNSFLLETSDGREFLFNSILKRWVETIDEALIRKQQGYGSDDGETEVVHPRDRKKRKNSHDETDEPKVKKPRVNTAVWVTKIPLDAELSEIQDLFSKYGILAEELDTGKPRIKMYNDENGNFNGEALVVYFRPESVKLAIDCLDETDFRLGPHNPAGPMRVQTADFSYKREKDVEPKVTMTAKEKKKLKERAERLNKKLSDWGDDEAEQTLQAIKADEEATRHVILKHMFTLKELEDDPLVSIEIQDDIRSECSKIGDVTKVVVWDGEADGVVTVRFVSTADARRCVNIMNGRYFGGNTVLAYIWDGDEKFNKYHPRRDAGGKMANPLDADNEENERLERFGDWLESGANQKTDKNQETANDKTANEKTASEEAGKSQETGTN</sequence>
<evidence type="ECO:0000256" key="7">
    <source>
        <dbReference type="SAM" id="Coils"/>
    </source>
</evidence>
<keyword evidence="5" id="KW-0508">mRNA splicing</keyword>
<dbReference type="PANTHER" id="PTHR15608">
    <property type="entry name" value="SPLICING FACTOR U2AF-ASSOCIATED PROTEIN 2"/>
    <property type="match status" value="1"/>
</dbReference>
<evidence type="ECO:0000256" key="1">
    <source>
        <dbReference type="ARBA" id="ARBA00007747"/>
    </source>
</evidence>
<dbReference type="CDD" id="cd12285">
    <property type="entry name" value="RRM3_RBM39_like"/>
    <property type="match status" value="1"/>
</dbReference>
<keyword evidence="7" id="KW-0175">Coiled coil</keyword>
<keyword evidence="11" id="KW-1185">Reference proteome</keyword>
<dbReference type="Proteomes" id="UP000191408">
    <property type="component" value="Unassembled WGS sequence"/>
</dbReference>
<dbReference type="GO" id="GO:0000398">
    <property type="term" value="P:mRNA splicing, via spliceosome"/>
    <property type="evidence" value="ECO:0007669"/>
    <property type="project" value="InterPro"/>
</dbReference>